<reference evidence="3" key="2">
    <citation type="submission" date="2013-07" db="EMBL/GenBank/DDBJ databases">
        <authorList>
            <consortium name="The Broad Institute Genome Sequencing Platform"/>
            <person name="Cuomo C."/>
            <person name="Litvintseva A."/>
            <person name="Chen Y."/>
            <person name="Heitman J."/>
            <person name="Sun S."/>
            <person name="Springer D."/>
            <person name="Dromer F."/>
            <person name="Young S.K."/>
            <person name="Zeng Q."/>
            <person name="Gargeya S."/>
            <person name="Fitzgerald M."/>
            <person name="Abouelleil A."/>
            <person name="Alvarado L."/>
            <person name="Berlin A.M."/>
            <person name="Chapman S.B."/>
            <person name="Dewar J."/>
            <person name="Goldberg J."/>
            <person name="Griggs A."/>
            <person name="Gujja S."/>
            <person name="Hansen M."/>
            <person name="Howarth C."/>
            <person name="Imamovic A."/>
            <person name="Larimer J."/>
            <person name="McCowan C."/>
            <person name="Murphy C."/>
            <person name="Pearson M."/>
            <person name="Priest M."/>
            <person name="Roberts A."/>
            <person name="Saif S."/>
            <person name="Shea T."/>
            <person name="Sykes S."/>
            <person name="Wortman J."/>
            <person name="Nusbaum C."/>
            <person name="Birren B."/>
        </authorList>
    </citation>
    <scope>NUCLEOTIDE SEQUENCE</scope>
    <source>
        <strain evidence="3">CBS 10737</strain>
    </source>
</reference>
<feature type="compositionally biased region" description="Acidic residues" evidence="1">
    <location>
        <begin position="767"/>
        <end position="776"/>
    </location>
</feature>
<accession>A0A1B9HT21</accession>
<organism evidence="2">
    <name type="scientific">Kwoniella pini CBS 10737</name>
    <dbReference type="NCBI Taxonomy" id="1296096"/>
    <lineage>
        <taxon>Eukaryota</taxon>
        <taxon>Fungi</taxon>
        <taxon>Dikarya</taxon>
        <taxon>Basidiomycota</taxon>
        <taxon>Agaricomycotina</taxon>
        <taxon>Tremellomycetes</taxon>
        <taxon>Tremellales</taxon>
        <taxon>Cryptococcaceae</taxon>
        <taxon>Kwoniella</taxon>
    </lineage>
</organism>
<feature type="compositionally biased region" description="Polar residues" evidence="1">
    <location>
        <begin position="218"/>
        <end position="233"/>
    </location>
</feature>
<feature type="compositionally biased region" description="Basic and acidic residues" evidence="1">
    <location>
        <begin position="696"/>
        <end position="710"/>
    </location>
</feature>
<reference evidence="3" key="4">
    <citation type="submission" date="2024-02" db="EMBL/GenBank/DDBJ databases">
        <title>Comparative genomics of Cryptococcus and Kwoniella reveals pathogenesis evolution and contrasting modes of karyotype evolution via chromosome fusion or intercentromeric recombination.</title>
        <authorList>
            <person name="Coelho M.A."/>
            <person name="David-Palma M."/>
            <person name="Shea T."/>
            <person name="Bowers K."/>
            <person name="McGinley-Smith S."/>
            <person name="Mohammad A.W."/>
            <person name="Gnirke A."/>
            <person name="Yurkov A.M."/>
            <person name="Nowrousian M."/>
            <person name="Sun S."/>
            <person name="Cuomo C.A."/>
            <person name="Heitman J."/>
        </authorList>
    </citation>
    <scope>NUCLEOTIDE SEQUENCE</scope>
    <source>
        <strain evidence="3">CBS 10737</strain>
    </source>
</reference>
<gene>
    <name evidence="2" type="ORF">I206_07653</name>
    <name evidence="3" type="ORF">I206_102283</name>
</gene>
<feature type="region of interest" description="Disordered" evidence="1">
    <location>
        <begin position="143"/>
        <end position="243"/>
    </location>
</feature>
<evidence type="ECO:0000256" key="1">
    <source>
        <dbReference type="SAM" id="MobiDB-lite"/>
    </source>
</evidence>
<feature type="region of interest" description="Disordered" evidence="1">
    <location>
        <begin position="573"/>
        <end position="601"/>
    </location>
</feature>
<feature type="region of interest" description="Disordered" evidence="1">
    <location>
        <begin position="609"/>
        <end position="628"/>
    </location>
</feature>
<feature type="region of interest" description="Disordered" evidence="1">
    <location>
        <begin position="686"/>
        <end position="816"/>
    </location>
</feature>
<feature type="compositionally biased region" description="Polar residues" evidence="1">
    <location>
        <begin position="182"/>
        <end position="192"/>
    </location>
</feature>
<dbReference type="GeneID" id="30176022"/>
<dbReference type="EMBL" id="KI894017">
    <property type="protein sequence ID" value="OCF46419.1"/>
    <property type="molecule type" value="Genomic_DNA"/>
</dbReference>
<dbReference type="OrthoDB" id="10676731at2759"/>
<feature type="compositionally biased region" description="Polar residues" evidence="1">
    <location>
        <begin position="586"/>
        <end position="601"/>
    </location>
</feature>
<keyword evidence="4" id="KW-1185">Reference proteome</keyword>
<sequence length="816" mass="92400">MTTHTFKLTKVMMPTPKLIPARSKTKMKWESLSGDLSMVVSHQSSSSLQIQLYCEGKIKVDESFQSIDSTSTSIASERFRKITHGVSSAAIKYDSSKHPIISGDKMQETFQIAFRSNEPDLTTFLDLMKGFFIIAQGSTAPSIRKTQGQASQSQDPAQKVSNPKPPTKKEIPSSLPKKKQKLTPSQSQQQHTAKSRTRPAGPSSVISMPSEAMDVTGDLSSTTNVAPSSTSAGSGKETKLPPLQANDSFADRMKKELLLSFKPSPPSVESTTQPPSTYESHKSTTEVRPENEPREKPESQDKATQHPESLFLVDSRSQSHRSTTSPKLVIFEEDHADITVLQKDSLLDDLKGLGTASQPLIFFSPPSSQPHEDPLSDHQILKTEQEVVFERISKGKRTREELEDELEEPSQDHPESYLRPIKTEAEFEDHRSYGTSFLDVGPPITTATSVSQASGSELVNLVDKIIMERVFKRLDDRVKDVVDRRFQELVQQGYADSYGSPPAACPVKQEADYQAQYDQYQHGQYLPHYGQYAQNAPHYIYTNTYDYDYTHDRNYYTNYHSQMQYLPYRPTYRHDELDPRSYPEPTHNSQSNPIESVYPQSLDSIRSDTFRDETETDRPQCDDTGDYDYDMEDGTRIQHQATYSQYESQNQAAYYATDNSVSVPYSYTRTHHTEMYESSKSVVLCDGTDSDQDNEGNFHRPDQKCRENRIHSAQQTQDKRSFELEQEVNTTQYNQDAHHITNCLPGHDIKRNVPGADERDYEHPDVEDNQDEEDLADVSGELNVTDTQPQTQGYSQERELKEHDYDNETLGGAGLL</sequence>
<name>A0A1B9HT21_9TREE</name>
<feature type="compositionally biased region" description="Polar residues" evidence="1">
    <location>
        <begin position="143"/>
        <end position="161"/>
    </location>
</feature>
<evidence type="ECO:0000313" key="4">
    <source>
        <dbReference type="Proteomes" id="UP000094020"/>
    </source>
</evidence>
<reference evidence="2" key="3">
    <citation type="submission" date="2016-07" db="EMBL/GenBank/DDBJ databases">
        <title>Evolution of pathogenesis and genome organization in the Tremellales.</title>
        <authorList>
            <person name="Cuomo C."/>
            <person name="Litvintseva A."/>
            <person name="Heitman J."/>
            <person name="Chen Y."/>
            <person name="Sun S."/>
            <person name="Springer D."/>
            <person name="Dromer F."/>
            <person name="Young S."/>
            <person name="Zeng Q."/>
            <person name="Chapman S."/>
            <person name="Gujja S."/>
            <person name="Saif S."/>
            <person name="Birren B."/>
        </authorList>
    </citation>
    <scope>NUCLEOTIDE SEQUENCE</scope>
    <source>
        <strain evidence="2">CBS 10737</strain>
    </source>
</reference>
<dbReference type="EMBL" id="CP144521">
    <property type="protein sequence ID" value="WWC68358.1"/>
    <property type="molecule type" value="Genomic_DNA"/>
</dbReference>
<dbReference type="AlphaFoldDB" id="A0A1B9HT21"/>
<proteinExistence type="predicted"/>
<feature type="region of interest" description="Disordered" evidence="1">
    <location>
        <begin position="259"/>
        <end position="324"/>
    </location>
</feature>
<reference evidence="2" key="1">
    <citation type="submission" date="2013-07" db="EMBL/GenBank/DDBJ databases">
        <title>The Genome Sequence of Cryptococcus pinus CBS10737.</title>
        <authorList>
            <consortium name="The Broad Institute Genome Sequencing Platform"/>
            <person name="Cuomo C."/>
            <person name="Litvintseva A."/>
            <person name="Chen Y."/>
            <person name="Heitman J."/>
            <person name="Sun S."/>
            <person name="Springer D."/>
            <person name="Dromer F."/>
            <person name="Young S.K."/>
            <person name="Zeng Q."/>
            <person name="Gargeya S."/>
            <person name="Fitzgerald M."/>
            <person name="Abouelleil A."/>
            <person name="Alvarado L."/>
            <person name="Berlin A.M."/>
            <person name="Chapman S.B."/>
            <person name="Dewar J."/>
            <person name="Goldberg J."/>
            <person name="Griggs A."/>
            <person name="Gujja S."/>
            <person name="Hansen M."/>
            <person name="Howarth C."/>
            <person name="Imamovic A."/>
            <person name="Larimer J."/>
            <person name="McCowan C."/>
            <person name="Murphy C."/>
            <person name="Pearson M."/>
            <person name="Priest M."/>
            <person name="Roberts A."/>
            <person name="Saif S."/>
            <person name="Shea T."/>
            <person name="Sykes S."/>
            <person name="Wortman J."/>
            <person name="Nusbaum C."/>
            <person name="Birren B."/>
        </authorList>
    </citation>
    <scope>NUCLEOTIDE SEQUENCE [LARGE SCALE GENOMIC DNA]</scope>
    <source>
        <strain evidence="2">CBS 10737</strain>
    </source>
</reference>
<feature type="compositionally biased region" description="Basic and acidic residues" evidence="1">
    <location>
        <begin position="796"/>
        <end position="806"/>
    </location>
</feature>
<dbReference type="Proteomes" id="UP000094020">
    <property type="component" value="Chromosome 3"/>
</dbReference>
<feature type="compositionally biased region" description="Basic and acidic residues" evidence="1">
    <location>
        <begin position="609"/>
        <end position="621"/>
    </location>
</feature>
<dbReference type="RefSeq" id="XP_019007638.1">
    <property type="nucleotide sequence ID" value="XM_019159344.1"/>
</dbReference>
<evidence type="ECO:0000313" key="2">
    <source>
        <dbReference type="EMBL" id="OCF46419.1"/>
    </source>
</evidence>
<feature type="compositionally biased region" description="Basic and acidic residues" evidence="1">
    <location>
        <begin position="279"/>
        <end position="305"/>
    </location>
</feature>
<feature type="compositionally biased region" description="Polar residues" evidence="1">
    <location>
        <begin position="782"/>
        <end position="795"/>
    </location>
</feature>
<protein>
    <submittedName>
        <fullName evidence="2">Uncharacterized protein</fullName>
    </submittedName>
</protein>
<dbReference type="KEGG" id="kpin:30176022"/>
<evidence type="ECO:0000313" key="3">
    <source>
        <dbReference type="EMBL" id="WWC68358.1"/>
    </source>
</evidence>
<feature type="compositionally biased region" description="Polar residues" evidence="1">
    <location>
        <begin position="267"/>
        <end position="278"/>
    </location>
</feature>
<feature type="compositionally biased region" description="Basic and acidic residues" evidence="1">
    <location>
        <begin position="747"/>
        <end position="766"/>
    </location>
</feature>